<reference evidence="13" key="1">
    <citation type="journal article" date="2020" name="bioRxiv">
        <title>Chromosome-level reference genome of the European wasp spider Argiope bruennichi: a resource for studies on range expansion and evolutionary adaptation.</title>
        <authorList>
            <person name="Sheffer M.M."/>
            <person name="Hoppe A."/>
            <person name="Krehenwinkel H."/>
            <person name="Uhl G."/>
            <person name="Kuss A.W."/>
            <person name="Jensen L."/>
            <person name="Jensen C."/>
            <person name="Gillespie R.G."/>
            <person name="Hoff K.J."/>
            <person name="Prost S."/>
        </authorList>
    </citation>
    <scope>NUCLEOTIDE SEQUENCE</scope>
</reference>
<dbReference type="GO" id="GO:0000422">
    <property type="term" value="P:autophagy of mitochondrion"/>
    <property type="evidence" value="ECO:0007669"/>
    <property type="project" value="TreeGrafter"/>
</dbReference>
<keyword evidence="5" id="KW-0813">Transport</keyword>
<evidence type="ECO:0000256" key="2">
    <source>
        <dbReference type="ARBA" id="ARBA00004623"/>
    </source>
</evidence>
<proteinExistence type="inferred from homology"/>
<evidence type="ECO:0000256" key="12">
    <source>
        <dbReference type="SAM" id="MobiDB-lite"/>
    </source>
</evidence>
<evidence type="ECO:0000313" key="13">
    <source>
        <dbReference type="EMBL" id="KAF8795022.1"/>
    </source>
</evidence>
<comment type="catalytic activity">
    <reaction evidence="10">
        <text>a 1,2-diacyl-sn-glycero-3-phospho-L-serine(in) = a 1,2-diacyl-sn-glycero-3-phospho-L-serine(out)</text>
        <dbReference type="Rhea" id="RHEA:38663"/>
        <dbReference type="ChEBI" id="CHEBI:57262"/>
    </reaction>
</comment>
<dbReference type="GO" id="GO:0043495">
    <property type="term" value="F:protein-membrane adaptor activity"/>
    <property type="evidence" value="ECO:0007669"/>
    <property type="project" value="TreeGrafter"/>
</dbReference>
<dbReference type="GO" id="GO:0032266">
    <property type="term" value="F:phosphatidylinositol-3-phosphate binding"/>
    <property type="evidence" value="ECO:0007669"/>
    <property type="project" value="TreeGrafter"/>
</dbReference>
<dbReference type="GO" id="GO:0000045">
    <property type="term" value="P:autophagosome assembly"/>
    <property type="evidence" value="ECO:0007669"/>
    <property type="project" value="TreeGrafter"/>
</dbReference>
<dbReference type="GO" id="GO:0034045">
    <property type="term" value="C:phagophore assembly site membrane"/>
    <property type="evidence" value="ECO:0007669"/>
    <property type="project" value="UniProtKB-SubCell"/>
</dbReference>
<feature type="compositionally biased region" description="Acidic residues" evidence="12">
    <location>
        <begin position="139"/>
        <end position="150"/>
    </location>
</feature>
<keyword evidence="6" id="KW-0256">Endoplasmic reticulum</keyword>
<comment type="catalytic activity">
    <reaction evidence="11">
        <text>a 1,2-diacyl-sn-glycero-3-phosphoethanolamine(in) = a 1,2-diacyl-sn-glycero-3-phosphoethanolamine(out)</text>
        <dbReference type="Rhea" id="RHEA:38895"/>
        <dbReference type="ChEBI" id="CHEBI:64612"/>
    </reaction>
</comment>
<evidence type="ECO:0000256" key="9">
    <source>
        <dbReference type="ARBA" id="ARBA00023136"/>
    </source>
</evidence>
<organism evidence="13 14">
    <name type="scientific">Argiope bruennichi</name>
    <name type="common">Wasp spider</name>
    <name type="synonym">Aranea bruennichi</name>
    <dbReference type="NCBI Taxonomy" id="94029"/>
    <lineage>
        <taxon>Eukaryota</taxon>
        <taxon>Metazoa</taxon>
        <taxon>Ecdysozoa</taxon>
        <taxon>Arthropoda</taxon>
        <taxon>Chelicerata</taxon>
        <taxon>Arachnida</taxon>
        <taxon>Araneae</taxon>
        <taxon>Araneomorphae</taxon>
        <taxon>Entelegynae</taxon>
        <taxon>Araneoidea</taxon>
        <taxon>Araneidae</taxon>
        <taxon>Argiope</taxon>
    </lineage>
</organism>
<dbReference type="Proteomes" id="UP000807504">
    <property type="component" value="Unassembled WGS sequence"/>
</dbReference>
<dbReference type="PANTHER" id="PTHR13190">
    <property type="entry name" value="AUTOPHAGY-RELATED 2, ISOFORM A"/>
    <property type="match status" value="1"/>
</dbReference>
<dbReference type="PANTHER" id="PTHR13190:SF1">
    <property type="entry name" value="AUTOPHAGY-RELATED 2, ISOFORM A"/>
    <property type="match status" value="1"/>
</dbReference>
<keyword evidence="7" id="KW-0072">Autophagy</keyword>
<dbReference type="GO" id="GO:0061908">
    <property type="term" value="C:phagophore"/>
    <property type="evidence" value="ECO:0007669"/>
    <property type="project" value="TreeGrafter"/>
</dbReference>
<dbReference type="Pfam" id="PF13329">
    <property type="entry name" value="ATG2_CAD"/>
    <property type="match status" value="1"/>
</dbReference>
<evidence type="ECO:0000256" key="6">
    <source>
        <dbReference type="ARBA" id="ARBA00022824"/>
    </source>
</evidence>
<dbReference type="InterPro" id="IPR026849">
    <property type="entry name" value="ATG2"/>
</dbReference>
<dbReference type="GO" id="GO:0006869">
    <property type="term" value="P:lipid transport"/>
    <property type="evidence" value="ECO:0007669"/>
    <property type="project" value="UniProtKB-KW"/>
</dbReference>
<feature type="compositionally biased region" description="Polar residues" evidence="12">
    <location>
        <begin position="2006"/>
        <end position="2025"/>
    </location>
</feature>
<reference evidence="13" key="2">
    <citation type="submission" date="2020-06" db="EMBL/GenBank/DDBJ databases">
        <authorList>
            <person name="Sheffer M."/>
        </authorList>
    </citation>
    <scope>NUCLEOTIDE SEQUENCE</scope>
</reference>
<dbReference type="EMBL" id="JABXBU010000002">
    <property type="protein sequence ID" value="KAF8795022.1"/>
    <property type="molecule type" value="Genomic_DNA"/>
</dbReference>
<evidence type="ECO:0000256" key="8">
    <source>
        <dbReference type="ARBA" id="ARBA00023055"/>
    </source>
</evidence>
<gene>
    <name evidence="13" type="ORF">HNY73_002924</name>
</gene>
<evidence type="ECO:0000256" key="10">
    <source>
        <dbReference type="ARBA" id="ARBA00024479"/>
    </source>
</evidence>
<evidence type="ECO:0000256" key="11">
    <source>
        <dbReference type="ARBA" id="ARBA00024615"/>
    </source>
</evidence>
<comment type="subcellular location">
    <subcellularLocation>
        <location evidence="1">Endoplasmic reticulum membrane</location>
        <topology evidence="1">Peripheral membrane protein</topology>
    </subcellularLocation>
    <subcellularLocation>
        <location evidence="2">Preautophagosomal structure membrane</location>
        <topology evidence="2">Peripheral membrane protein</topology>
    </subcellularLocation>
</comment>
<evidence type="ECO:0000256" key="7">
    <source>
        <dbReference type="ARBA" id="ARBA00023006"/>
    </source>
</evidence>
<dbReference type="GO" id="GO:0061709">
    <property type="term" value="P:reticulophagy"/>
    <property type="evidence" value="ECO:0007669"/>
    <property type="project" value="TreeGrafter"/>
</dbReference>
<sequence>MIWSFTKVDLLVKRIFRYLIKVYLGQYLEGYSQDRLSYGFSYGSGSVEDVKFNIEALNSKSEEYKLPVEFVDCSIDSLSFQVPWMNFANKNSIIEVKGLKLIVQPKERPDDDPMFSSMFDSMMTSSYQLAEEYLNSKTDDDDEEEDEFEGYDLPSEGTGGVSSVANLINAFFANLKVKFIDSYLEVRHIPEPDSPGVAFQIKIASADYFDEAGQDSSSLGNKTDSEKYDFELQDYSIKRLVLEGMSMFTSQCSAESKTKKAADYMDPSQFVPGSPEMPPTHSSFPVKKTEARLELDPILISKFVGKQEVRLKLKQKQTISGPKVDVEFSLGSLNLYLIPQQVHILFEIFTELLKPGSNGDTKRKLPLSVANKPMKAADYALVEQELLRQQQRSDGPSKSLKNQQGWSSHSLDESDDEFQLMTMHNKRYVDAPNCSVLNEADSLCSSISSDTRSDCTGSVSSNHRLSRTRGSTVQAMLQDQMSELSYFQGSFSSLCVIILHDDSVHESLNRSSDNTSKSSSKKSCSLKERAETFFNDLHSLQISGLDFTDFSATKEPLSKLCATNHLRLMASSVSVRGSKRSSSAQCTSDFSLTLAKFEVLECLFNSANVAKKLQPCVYVPILACNRQINMDDGNSGIFEACFGLKYQQVEYTTQSRLIKPPANKLDIQFGPLSCEIDISLTDRIQTLLNFQGSSSQLDARNDWKDSESTRSSPITEVSVFSPDLTIHLRFPIPDLRSVHDMDRVPWWQQNLHPEVLIIESKDVTLMTAVDDDATQSKYELQCRDLHALFKEAENEEPVSFLRVSVDPDVDEIAQKNGFGLPRLVIHQSTKVPGADLDPGIEEHEELCSYSITDVIMSNLDTKPSPFSSASVFYGSRIKNRNTSEKEENKDSPVDLEQVIKPADKETILQFMEQTITHSEYLYEFSLPTVNLVLPSKEFFELIYNRLGNDLLLWQKTVLTPKAPYDPNGFKVHVPGLELNPAAMSEFGSETRHIFRPFSTDSNSDSEEDVNYYSFSELNLRQKPKHKKNENSNAFTKISITIGITKGNLAVYTPILDSANEVIPDVCGKLLLSAEEGHLFIASSYKGDDNEAYFCVLAEKSTLYHNAFLKADKLPIVQPLSRSQPQNMQRIIYKTDPTMRLKTSTCEAFRNGDMLKISVNIHHTPKQQLKSFKVAIDISDATLRHYMHPSNQMWINQMIDFLKVHDLPVNGYVPSAVVTEFHLNLSNCAIDYRPLKLPVQSVITVENFNMSCNIAATTSTFLFRLISDEMRLFVSNEVTIKIPDLKKNYICVIDSGLIDVSIRTSVNDKFGSCKSEDKKESKEIKCTFVKDADVENLNLLMAEAMKDVPKEFYSERSGEIADKKSDDQLHINTDDEFCILEDDPGVGVLPKNGEPQVRILTKEPIQIIENHFSVPPGKSDVLKAPKHFPDPLDTFTLREMSLSWHFYGGSDFKRKKRSSRNKKKDAGVTFSDSKSVIVDSNQSTVTFCKISNITPLSGTSVTYSTEHIPIDHIEEQSLETWLTMGGANRNHDVLMELHMRKMKFERDVYPEDNEYASRYVLLVEDIEIRDKLKSSNINKFLYQYSSQKIPRQSNANMVEVKALYTRPDPSCPSEECSLHVSCKPLRLNIDQDSLIFLVKFYKEVLGQSSEESTEDAKEKSASVSSSQVINVPLTQSNSNPNAETFYRVFSFSPDVLIRIDYQGKHVAMDCGPLAGLLLGLGQLNSSEIRLKRLCYRHGLLGHHKVLQYAVNEWQQDIIKNQLPSILGGVGPMHSFVQLFQGVKDFFYLPVAHYQKDGQIIRGFQRGASSLSTSTLMAILELTNGLVKTIHGVASFGYDMVSPGPSKFQKSKETFRQITQPADVREGLTNAVNVFRMGVTDMSRDVYIAASAEHEHKGVPGAIGGVLRQIPKVVIKPVIVGAEATNLVLDGRIEKPFLAAVQDTLGDRYTDNMENIYKITIRYILDTVVKGFDLGRPKTSTASNVLPPKASPEPSPSPQDSKEDSEEPNTQNMATQNEVAKHSTGPS</sequence>
<evidence type="ECO:0000256" key="5">
    <source>
        <dbReference type="ARBA" id="ARBA00022448"/>
    </source>
</evidence>
<feature type="region of interest" description="Disordered" evidence="12">
    <location>
        <begin position="389"/>
        <end position="411"/>
    </location>
</feature>
<dbReference type="GO" id="GO:0061723">
    <property type="term" value="P:glycophagy"/>
    <property type="evidence" value="ECO:0007669"/>
    <property type="project" value="TreeGrafter"/>
</dbReference>
<comment type="caution">
    <text evidence="13">The sequence shown here is derived from an EMBL/GenBank/DDBJ whole genome shotgun (WGS) entry which is preliminary data.</text>
</comment>
<name>A0A8T0FWD2_ARGBR</name>
<protein>
    <recommendedName>
        <fullName evidence="4">Autophagy-related protein 2</fullName>
    </recommendedName>
</protein>
<feature type="region of interest" description="Disordered" evidence="12">
    <location>
        <begin position="136"/>
        <end position="155"/>
    </location>
</feature>
<keyword evidence="8" id="KW-0445">Lipid transport</keyword>
<feature type="region of interest" description="Disordered" evidence="12">
    <location>
        <begin position="1975"/>
        <end position="2025"/>
    </location>
</feature>
<comment type="similarity">
    <text evidence="3">Belongs to the ATG2 family.</text>
</comment>
<dbReference type="GO" id="GO:0034727">
    <property type="term" value="P:piecemeal microautophagy of the nucleus"/>
    <property type="evidence" value="ECO:0007669"/>
    <property type="project" value="TreeGrafter"/>
</dbReference>
<evidence type="ECO:0000256" key="1">
    <source>
        <dbReference type="ARBA" id="ARBA00004406"/>
    </source>
</evidence>
<keyword evidence="9" id="KW-0472">Membrane</keyword>
<feature type="compositionally biased region" description="Polar residues" evidence="12">
    <location>
        <begin position="393"/>
        <end position="409"/>
    </location>
</feature>
<dbReference type="GO" id="GO:0005789">
    <property type="term" value="C:endoplasmic reticulum membrane"/>
    <property type="evidence" value="ECO:0007669"/>
    <property type="project" value="UniProtKB-SubCell"/>
</dbReference>
<keyword evidence="14" id="KW-1185">Reference proteome</keyword>
<evidence type="ECO:0000313" key="14">
    <source>
        <dbReference type="Proteomes" id="UP000807504"/>
    </source>
</evidence>
<accession>A0A8T0FWD2</accession>
<evidence type="ECO:0000256" key="4">
    <source>
        <dbReference type="ARBA" id="ARBA00018070"/>
    </source>
</evidence>
<evidence type="ECO:0000256" key="3">
    <source>
        <dbReference type="ARBA" id="ARBA00009714"/>
    </source>
</evidence>